<name>A0A160T2H9_9CHLR</name>
<reference evidence="2" key="1">
    <citation type="submission" date="2016-01" db="EMBL/GenBank/DDBJ databases">
        <authorList>
            <person name="Mcilroy J.S."/>
            <person name="Karst M S."/>
            <person name="Albertsen M."/>
        </authorList>
    </citation>
    <scope>NUCLEOTIDE SEQUENCE</scope>
    <source>
        <strain evidence="2">Cfx-K</strain>
    </source>
</reference>
<evidence type="ECO:0000313" key="2">
    <source>
        <dbReference type="EMBL" id="CUS03108.2"/>
    </source>
</evidence>
<dbReference type="SUPFAM" id="SSF51726">
    <property type="entry name" value="UROD/MetE-like"/>
    <property type="match status" value="1"/>
</dbReference>
<dbReference type="InterPro" id="IPR038071">
    <property type="entry name" value="UROD/MetE-like_sf"/>
</dbReference>
<dbReference type="Gene3D" id="3.20.20.210">
    <property type="match status" value="1"/>
</dbReference>
<organism evidence="2 3">
    <name type="scientific">Candidatus Promineifilum breve</name>
    <dbReference type="NCBI Taxonomy" id="1806508"/>
    <lineage>
        <taxon>Bacteria</taxon>
        <taxon>Bacillati</taxon>
        <taxon>Chloroflexota</taxon>
        <taxon>Ardenticatenia</taxon>
        <taxon>Candidatus Promineifilales</taxon>
        <taxon>Candidatus Promineifilaceae</taxon>
        <taxon>Candidatus Promineifilum</taxon>
    </lineage>
</organism>
<dbReference type="InterPro" id="IPR052024">
    <property type="entry name" value="Methanogen_methyltrans"/>
</dbReference>
<proteinExistence type="predicted"/>
<dbReference type="Proteomes" id="UP000215027">
    <property type="component" value="Chromosome I"/>
</dbReference>
<dbReference type="AlphaFoldDB" id="A0A160T2H9"/>
<dbReference type="EMBL" id="LN890655">
    <property type="protein sequence ID" value="CUS03108.2"/>
    <property type="molecule type" value="Genomic_DNA"/>
</dbReference>
<evidence type="ECO:0000259" key="1">
    <source>
        <dbReference type="Pfam" id="PF01208"/>
    </source>
</evidence>
<keyword evidence="3" id="KW-1185">Reference proteome</keyword>
<dbReference type="PANTHER" id="PTHR47099">
    <property type="entry name" value="METHYLCOBAMIDE:COM METHYLTRANSFERASE MTBA"/>
    <property type="match status" value="1"/>
</dbReference>
<sequence>MANWTKRKRLEATIAGEAVDRPPVALWRHWPGDDQDAAALAAAHLQWQANYDWDVVKVGPASSYSVADWGVEDRWEGHIEGTRHTTRYPVASPSDWAALQPLDPGRGMLAVQIDALRHVGEGLRGETPFIATIFSPLSMAKHLAGNETMLSHMRHSPDAFHAGLATLTESIVRFVDAARAVGISGIYYAVQHAAYPLLSRDEFDTFGRPYDLRILESAADLWCNVVHLHGSAVMFDRVADYPTAFLNWHDRDAGISLAEGLAQTRAAASGGVSQWTIHQDGPANTLTEAADARAQTGDRRLLLSTGCVIMTTTPLRNIRALRAAVEKS</sequence>
<dbReference type="KEGG" id="pbf:CFX0092_A1230"/>
<dbReference type="OrthoDB" id="7375127at2"/>
<evidence type="ECO:0000313" key="3">
    <source>
        <dbReference type="Proteomes" id="UP000215027"/>
    </source>
</evidence>
<dbReference type="GO" id="GO:0004853">
    <property type="term" value="F:uroporphyrinogen decarboxylase activity"/>
    <property type="evidence" value="ECO:0007669"/>
    <property type="project" value="InterPro"/>
</dbReference>
<dbReference type="Pfam" id="PF01208">
    <property type="entry name" value="URO-D"/>
    <property type="match status" value="1"/>
</dbReference>
<gene>
    <name evidence="2" type="ORF">CFX0092_A1230</name>
</gene>
<dbReference type="GO" id="GO:0006779">
    <property type="term" value="P:porphyrin-containing compound biosynthetic process"/>
    <property type="evidence" value="ECO:0007669"/>
    <property type="project" value="InterPro"/>
</dbReference>
<protein>
    <recommendedName>
        <fullName evidence="1">Uroporphyrinogen decarboxylase (URO-D) domain-containing protein</fullName>
    </recommendedName>
</protein>
<feature type="domain" description="Uroporphyrinogen decarboxylase (URO-D)" evidence="1">
    <location>
        <begin position="5"/>
        <end position="327"/>
    </location>
</feature>
<accession>A0A160T2H9</accession>
<dbReference type="RefSeq" id="WP_095042646.1">
    <property type="nucleotide sequence ID" value="NZ_LN890655.1"/>
</dbReference>
<dbReference type="InterPro" id="IPR000257">
    <property type="entry name" value="Uroporphyrinogen_deCOase"/>
</dbReference>
<dbReference type="PANTHER" id="PTHR47099:SF1">
    <property type="entry name" value="METHYLCOBAMIDE:COM METHYLTRANSFERASE MTBA"/>
    <property type="match status" value="1"/>
</dbReference>